<keyword evidence="2" id="KW-1185">Reference proteome</keyword>
<name>A0A3S4V4K7_9ACTO</name>
<evidence type="ECO:0000313" key="1">
    <source>
        <dbReference type="EMBL" id="VEG28039.1"/>
    </source>
</evidence>
<dbReference type="RefSeq" id="WP_197719463.1">
    <property type="nucleotide sequence ID" value="NZ_LR134350.1"/>
</dbReference>
<gene>
    <name evidence="1" type="ORF">NCTC11636_01324</name>
</gene>
<proteinExistence type="predicted"/>
<dbReference type="Proteomes" id="UP000266895">
    <property type="component" value="Chromosome"/>
</dbReference>
<dbReference type="AlphaFoldDB" id="A0A3S4V4K7"/>
<accession>A0A3S4V4K7</accession>
<evidence type="ECO:0000313" key="2">
    <source>
        <dbReference type="Proteomes" id="UP000266895"/>
    </source>
</evidence>
<organism evidence="1 2">
    <name type="scientific">Actinomyces howellii</name>
    <dbReference type="NCBI Taxonomy" id="52771"/>
    <lineage>
        <taxon>Bacteria</taxon>
        <taxon>Bacillati</taxon>
        <taxon>Actinomycetota</taxon>
        <taxon>Actinomycetes</taxon>
        <taxon>Actinomycetales</taxon>
        <taxon>Actinomycetaceae</taxon>
        <taxon>Actinomyces</taxon>
    </lineage>
</organism>
<dbReference type="EMBL" id="LR134350">
    <property type="protein sequence ID" value="VEG28039.1"/>
    <property type="molecule type" value="Genomic_DNA"/>
</dbReference>
<reference evidence="1 2" key="1">
    <citation type="submission" date="2018-12" db="EMBL/GenBank/DDBJ databases">
        <authorList>
            <consortium name="Pathogen Informatics"/>
        </authorList>
    </citation>
    <scope>NUCLEOTIDE SEQUENCE [LARGE SCALE GENOMIC DNA]</scope>
    <source>
        <strain evidence="1 2">NCTC11636</strain>
    </source>
</reference>
<protein>
    <submittedName>
        <fullName evidence="1">Uncharacterized protein</fullName>
    </submittedName>
</protein>
<dbReference type="KEGG" id="ahw:NCTC11636_01324"/>
<sequence length="126" mass="13082">MPKLRIEHSSPGDQRWLGSLHGIDSARTVTIDPADFTARVVDKIIPSGTAVAVKGGKTVPYVSGGSGGEEKLTGFILTDQPADAGKIAVPVVDRVRVTVALLPDSGFTIPAAGNDLTACTYIPREG</sequence>